<sequence>MLKLNQYLLLFICLISFISTSSSRPEPFALRISCGSRTNIQTPPTKTIWYKDFAYTGGRPANATRSSYITPPLKTLRYFPLSDGPENCYNIHRVPKGHYLVRIFFGLVKDPNFDNEPLFDVSIQGTLIYSLDSGWSQIEDQSFTEALVFVTDGYVSACFHSTGHGDPAILSIEILQIDDKAYYFGTNWGQGVILRTAKRLSCGTGKPAFDEDYNGDHWGGDRFWSEIKTFGESSDNAISTENKISKASVSPNFYPEKLYRTALVSTDSEPDLGYTIDVYPNRNYSIWLHFAEIDSRITGEGQRVFDILINGDIAFEDIDVMKMSGDRYAALVLNKTVAVNGRSLAITLHPTTGHYAIINAIEIFEIIPAESRTAAQEVRALETLKNSLGLPLRLGWNGDPCVPQQHPWSGVDCQLDKKGGTWVIDGLGLDNQGLRGFLPNDISKLQHLQSINLSGNSIHGAIPSSLGTITSLETLDLSFNLFNGSIPESLGGLTILRRLNLNSNFLSGRVPPALGGRLLHRASYNFTTNAGLCGIPGLRSCGPHLTTGAKIGIAFGVFFAFLLIVIGSICWWKRRQNILRSQRIAAREAPYAKARTHFVRDVQMARHHGQDNTRTATENGPTLLS</sequence>
<dbReference type="InterPro" id="IPR032675">
    <property type="entry name" value="LRR_dom_sf"/>
</dbReference>
<dbReference type="EMBL" id="KZ305053">
    <property type="protein sequence ID" value="PIA35168.1"/>
    <property type="molecule type" value="Genomic_DNA"/>
</dbReference>
<evidence type="ECO:0000256" key="2">
    <source>
        <dbReference type="SAM" id="MobiDB-lite"/>
    </source>
</evidence>
<dbReference type="InParanoid" id="A0A2G5CV69"/>
<gene>
    <name evidence="6" type="ORF">AQUCO_03600074v1</name>
</gene>
<dbReference type="PANTHER" id="PTHR45631:SF181">
    <property type="entry name" value="RECEPTOR-LIKE PROTEIN 4"/>
    <property type="match status" value="1"/>
</dbReference>
<dbReference type="Proteomes" id="UP000230069">
    <property type="component" value="Unassembled WGS sequence"/>
</dbReference>
<dbReference type="SUPFAM" id="SSF52058">
    <property type="entry name" value="L domain-like"/>
    <property type="match status" value="1"/>
</dbReference>
<evidence type="ECO:0000256" key="4">
    <source>
        <dbReference type="SAM" id="SignalP"/>
    </source>
</evidence>
<feature type="signal peptide" evidence="4">
    <location>
        <begin position="1"/>
        <end position="23"/>
    </location>
</feature>
<feature type="domain" description="Malectin-like" evidence="5">
    <location>
        <begin position="32"/>
        <end position="365"/>
    </location>
</feature>
<dbReference type="Gene3D" id="2.60.120.430">
    <property type="entry name" value="Galactose-binding lectin"/>
    <property type="match status" value="2"/>
</dbReference>
<keyword evidence="3" id="KW-0812">Transmembrane</keyword>
<proteinExistence type="predicted"/>
<keyword evidence="4" id="KW-0732">Signal</keyword>
<feature type="transmembrane region" description="Helical" evidence="3">
    <location>
        <begin position="551"/>
        <end position="572"/>
    </location>
</feature>
<feature type="region of interest" description="Disordered" evidence="2">
    <location>
        <begin position="604"/>
        <end position="625"/>
    </location>
</feature>
<keyword evidence="3" id="KW-1133">Transmembrane helix</keyword>
<evidence type="ECO:0000313" key="7">
    <source>
        <dbReference type="Proteomes" id="UP000230069"/>
    </source>
</evidence>
<evidence type="ECO:0000313" key="6">
    <source>
        <dbReference type="EMBL" id="PIA35168.1"/>
    </source>
</evidence>
<comment type="subcellular location">
    <subcellularLocation>
        <location evidence="1">Membrane</location>
        <topology evidence="1">Single-pass membrane protein</topology>
    </subcellularLocation>
</comment>
<dbReference type="InterPro" id="IPR001611">
    <property type="entry name" value="Leu-rich_rpt"/>
</dbReference>
<dbReference type="OrthoDB" id="1060944at2759"/>
<dbReference type="Pfam" id="PF13855">
    <property type="entry name" value="LRR_8"/>
    <property type="match status" value="1"/>
</dbReference>
<feature type="compositionally biased region" description="Polar residues" evidence="2">
    <location>
        <begin position="612"/>
        <end position="625"/>
    </location>
</feature>
<dbReference type="FunFam" id="3.80.10.10:FF:000135">
    <property type="entry name" value="Putative LRR receptor-like serine/threonine-protein kinase"/>
    <property type="match status" value="1"/>
</dbReference>
<dbReference type="Pfam" id="PF12819">
    <property type="entry name" value="Malectin_like"/>
    <property type="match status" value="1"/>
</dbReference>
<dbReference type="FunFam" id="2.60.120.430:FF:000009">
    <property type="entry name" value="Receptor like protein 4"/>
    <property type="match status" value="1"/>
</dbReference>
<dbReference type="FunCoup" id="A0A2G5CV69">
    <property type="interactions" value="2250"/>
</dbReference>
<keyword evidence="3" id="KW-0472">Membrane</keyword>
<evidence type="ECO:0000256" key="1">
    <source>
        <dbReference type="ARBA" id="ARBA00004167"/>
    </source>
</evidence>
<name>A0A2G5CV69_AQUCA</name>
<dbReference type="PANTHER" id="PTHR45631">
    <property type="entry name" value="OS07G0107800 PROTEIN-RELATED"/>
    <property type="match status" value="1"/>
</dbReference>
<feature type="chain" id="PRO_5013935614" description="Malectin-like domain-containing protein" evidence="4">
    <location>
        <begin position="24"/>
        <end position="625"/>
    </location>
</feature>
<reference evidence="6 7" key="1">
    <citation type="submission" date="2017-09" db="EMBL/GenBank/DDBJ databases">
        <title>WGS assembly of Aquilegia coerulea Goldsmith.</title>
        <authorList>
            <person name="Hodges S."/>
            <person name="Kramer E."/>
            <person name="Nordborg M."/>
            <person name="Tomkins J."/>
            <person name="Borevitz J."/>
            <person name="Derieg N."/>
            <person name="Yan J."/>
            <person name="Mihaltcheva S."/>
            <person name="Hayes R.D."/>
            <person name="Rokhsar D."/>
        </authorList>
    </citation>
    <scope>NUCLEOTIDE SEQUENCE [LARGE SCALE GENOMIC DNA]</scope>
    <source>
        <strain evidence="7">cv. Goldsmith</strain>
    </source>
</reference>
<accession>A0A2G5CV69</accession>
<keyword evidence="7" id="KW-1185">Reference proteome</keyword>
<dbReference type="InterPro" id="IPR024788">
    <property type="entry name" value="Malectin-like_Carb-bd_dom"/>
</dbReference>
<dbReference type="Gene3D" id="3.80.10.10">
    <property type="entry name" value="Ribonuclease Inhibitor"/>
    <property type="match status" value="1"/>
</dbReference>
<evidence type="ECO:0000259" key="5">
    <source>
        <dbReference type="Pfam" id="PF12819"/>
    </source>
</evidence>
<dbReference type="AlphaFoldDB" id="A0A2G5CV69"/>
<evidence type="ECO:0000256" key="3">
    <source>
        <dbReference type="SAM" id="Phobius"/>
    </source>
</evidence>
<protein>
    <recommendedName>
        <fullName evidence="5">Malectin-like domain-containing protein</fullName>
    </recommendedName>
</protein>
<organism evidence="6 7">
    <name type="scientific">Aquilegia coerulea</name>
    <name type="common">Rocky mountain columbine</name>
    <dbReference type="NCBI Taxonomy" id="218851"/>
    <lineage>
        <taxon>Eukaryota</taxon>
        <taxon>Viridiplantae</taxon>
        <taxon>Streptophyta</taxon>
        <taxon>Embryophyta</taxon>
        <taxon>Tracheophyta</taxon>
        <taxon>Spermatophyta</taxon>
        <taxon>Magnoliopsida</taxon>
        <taxon>Ranunculales</taxon>
        <taxon>Ranunculaceae</taxon>
        <taxon>Thalictroideae</taxon>
        <taxon>Aquilegia</taxon>
    </lineage>
</organism>
<dbReference type="STRING" id="218851.A0A2G5CV69"/>
<dbReference type="GO" id="GO:0016020">
    <property type="term" value="C:membrane"/>
    <property type="evidence" value="ECO:0007669"/>
    <property type="project" value="UniProtKB-SubCell"/>
</dbReference>